<keyword evidence="2" id="KW-1185">Reference proteome</keyword>
<reference evidence="1" key="1">
    <citation type="submission" date="2011-02" db="EMBL/GenBank/DDBJ databases">
        <title>The genome of the leaf-cutting ant Acromyrmex echinatior suggests key adaptations to social evolution and fungus farming.</title>
        <authorList>
            <person name="Nygaard S."/>
            <person name="Zhang G."/>
        </authorList>
    </citation>
    <scope>NUCLEOTIDE SEQUENCE</scope>
</reference>
<accession>F4WBQ0</accession>
<dbReference type="Proteomes" id="UP000007755">
    <property type="component" value="Unassembled WGS sequence"/>
</dbReference>
<evidence type="ECO:0000313" key="2">
    <source>
        <dbReference type="Proteomes" id="UP000007755"/>
    </source>
</evidence>
<name>F4WBQ0_ACREC</name>
<protein>
    <submittedName>
        <fullName evidence="1">Uncharacterized protein</fullName>
    </submittedName>
</protein>
<dbReference type="EMBL" id="GL888066">
    <property type="protein sequence ID" value="EGI68328.1"/>
    <property type="molecule type" value="Genomic_DNA"/>
</dbReference>
<dbReference type="InParanoid" id="F4WBQ0"/>
<dbReference type="AlphaFoldDB" id="F4WBQ0"/>
<sequence length="132" mass="14247">MLLQLESISSAFNAFEAIQTSSSVAKEGEGMEIDSSGNYLAVRKTVFLPSNHILGLPTSPSSAFHDAIVAPVVRQGTIPLLRNDGCIQLVHLGGLVRICQNMQSKRRSPINITQSRQTVWPDLSCAGVPVLF</sequence>
<organism evidence="2">
    <name type="scientific">Acromyrmex echinatior</name>
    <name type="common">Panamanian leafcutter ant</name>
    <name type="synonym">Acromyrmex octospinosus echinatior</name>
    <dbReference type="NCBI Taxonomy" id="103372"/>
    <lineage>
        <taxon>Eukaryota</taxon>
        <taxon>Metazoa</taxon>
        <taxon>Ecdysozoa</taxon>
        <taxon>Arthropoda</taxon>
        <taxon>Hexapoda</taxon>
        <taxon>Insecta</taxon>
        <taxon>Pterygota</taxon>
        <taxon>Neoptera</taxon>
        <taxon>Endopterygota</taxon>
        <taxon>Hymenoptera</taxon>
        <taxon>Apocrita</taxon>
        <taxon>Aculeata</taxon>
        <taxon>Formicoidea</taxon>
        <taxon>Formicidae</taxon>
        <taxon>Myrmicinae</taxon>
        <taxon>Acromyrmex</taxon>
    </lineage>
</organism>
<evidence type="ECO:0000313" key="1">
    <source>
        <dbReference type="EMBL" id="EGI68328.1"/>
    </source>
</evidence>
<proteinExistence type="predicted"/>
<gene>
    <name evidence="1" type="ORF">G5I_02969</name>
</gene>